<protein>
    <submittedName>
        <fullName evidence="2">Uncharacterized protein</fullName>
    </submittedName>
</protein>
<feature type="region of interest" description="Disordered" evidence="1">
    <location>
        <begin position="41"/>
        <end position="67"/>
    </location>
</feature>
<evidence type="ECO:0000313" key="2">
    <source>
        <dbReference type="EMBL" id="KAK5849179.1"/>
    </source>
</evidence>
<reference evidence="2 3" key="2">
    <citation type="journal article" date="2023" name="Mol. Biol. Evol.">
        <title>Genomics of Secondarily Temperate Adaptation in the Only Non-Antarctic Icefish.</title>
        <authorList>
            <person name="Rivera-Colon A.G."/>
            <person name="Rayamajhi N."/>
            <person name="Minhas B.F."/>
            <person name="Madrigal G."/>
            <person name="Bilyk K.T."/>
            <person name="Yoon V."/>
            <person name="Hune M."/>
            <person name="Gregory S."/>
            <person name="Cheng C.H.C."/>
            <person name="Catchen J.M."/>
        </authorList>
    </citation>
    <scope>NUCLEOTIDE SEQUENCE [LARGE SCALE GENOMIC DNA]</scope>
    <source>
        <strain evidence="2">JMC-PN-2008</strain>
    </source>
</reference>
<reference evidence="2 3" key="1">
    <citation type="journal article" date="2023" name="Genes (Basel)">
        <title>Chromosome-Level Genome Assembly and Circadian Gene Repertoire of the Patagonia Blennie Eleginops maclovinus-The Closest Ancestral Proxy of Antarctic Cryonotothenioids.</title>
        <authorList>
            <person name="Cheng C.C."/>
            <person name="Rivera-Colon A.G."/>
            <person name="Minhas B.F."/>
            <person name="Wilson L."/>
            <person name="Rayamajhi N."/>
            <person name="Vargas-Chacoff L."/>
            <person name="Catchen J.M."/>
        </authorList>
    </citation>
    <scope>NUCLEOTIDE SEQUENCE [LARGE SCALE GENOMIC DNA]</scope>
    <source>
        <strain evidence="2">JMC-PN-2008</strain>
    </source>
</reference>
<feature type="compositionally biased region" description="Low complexity" evidence="1">
    <location>
        <begin position="49"/>
        <end position="59"/>
    </location>
</feature>
<accession>A0AAN8AAV0</accession>
<evidence type="ECO:0000256" key="1">
    <source>
        <dbReference type="SAM" id="MobiDB-lite"/>
    </source>
</evidence>
<organism evidence="2 3">
    <name type="scientific">Eleginops maclovinus</name>
    <name type="common">Patagonian blennie</name>
    <name type="synonym">Eleginus maclovinus</name>
    <dbReference type="NCBI Taxonomy" id="56733"/>
    <lineage>
        <taxon>Eukaryota</taxon>
        <taxon>Metazoa</taxon>
        <taxon>Chordata</taxon>
        <taxon>Craniata</taxon>
        <taxon>Vertebrata</taxon>
        <taxon>Euteleostomi</taxon>
        <taxon>Actinopterygii</taxon>
        <taxon>Neopterygii</taxon>
        <taxon>Teleostei</taxon>
        <taxon>Neoteleostei</taxon>
        <taxon>Acanthomorphata</taxon>
        <taxon>Eupercaria</taxon>
        <taxon>Perciformes</taxon>
        <taxon>Notothenioidei</taxon>
        <taxon>Eleginopidae</taxon>
        <taxon>Eleginops</taxon>
    </lineage>
</organism>
<gene>
    <name evidence="2" type="ORF">PBY51_008841</name>
</gene>
<dbReference type="Proteomes" id="UP001346869">
    <property type="component" value="Unassembled WGS sequence"/>
</dbReference>
<comment type="caution">
    <text evidence="2">The sequence shown here is derived from an EMBL/GenBank/DDBJ whole genome shotgun (WGS) entry which is preliminary data.</text>
</comment>
<evidence type="ECO:0000313" key="3">
    <source>
        <dbReference type="Proteomes" id="UP001346869"/>
    </source>
</evidence>
<dbReference type="AlphaFoldDB" id="A0AAN8AAV0"/>
<dbReference type="EMBL" id="JAUZQC010000024">
    <property type="protein sequence ID" value="KAK5849179.1"/>
    <property type="molecule type" value="Genomic_DNA"/>
</dbReference>
<proteinExistence type="predicted"/>
<sequence length="141" mass="15828">MVREVREPCLKARVRTVVSLISHGTESHQVHGSVSLSSTHLVPQFGRESGSQPISSSHSQRNRKAERRALFLAGERADSLCPPGSRDWRIRWSQKAYQKSIHSGPHYGFKRRSHSPLLPSHHPAPENHSAILLPRLSCSVF</sequence>
<name>A0AAN8AAV0_ELEMC</name>
<keyword evidence="3" id="KW-1185">Reference proteome</keyword>
<feature type="region of interest" description="Disordered" evidence="1">
    <location>
        <begin position="103"/>
        <end position="126"/>
    </location>
</feature>